<feature type="region of interest" description="Disordered" evidence="1">
    <location>
        <begin position="28"/>
        <end position="166"/>
    </location>
</feature>
<feature type="region of interest" description="Disordered" evidence="1">
    <location>
        <begin position="182"/>
        <end position="225"/>
    </location>
</feature>
<name>A0A1D1VY73_RAMVA</name>
<feature type="compositionally biased region" description="Polar residues" evidence="1">
    <location>
        <begin position="191"/>
        <end position="209"/>
    </location>
</feature>
<feature type="chain" id="PRO_5008898979" evidence="2">
    <location>
        <begin position="25"/>
        <end position="392"/>
    </location>
</feature>
<gene>
    <name evidence="3" type="primary">RvY_16071-1</name>
    <name evidence="3" type="synonym">RvY_16071.1</name>
    <name evidence="3" type="ORF">RvY_16071</name>
</gene>
<dbReference type="Proteomes" id="UP000186922">
    <property type="component" value="Unassembled WGS sequence"/>
</dbReference>
<keyword evidence="2" id="KW-0732">Signal</keyword>
<comment type="caution">
    <text evidence="3">The sequence shown here is derived from an EMBL/GenBank/DDBJ whole genome shotgun (WGS) entry which is preliminary data.</text>
</comment>
<feature type="compositionally biased region" description="Low complexity" evidence="1">
    <location>
        <begin position="210"/>
        <end position="225"/>
    </location>
</feature>
<dbReference type="EMBL" id="BDGG01000013">
    <property type="protein sequence ID" value="GAV06031.1"/>
    <property type="molecule type" value="Genomic_DNA"/>
</dbReference>
<keyword evidence="4" id="KW-1185">Reference proteome</keyword>
<feature type="compositionally biased region" description="Polar residues" evidence="1">
    <location>
        <begin position="38"/>
        <end position="54"/>
    </location>
</feature>
<feature type="compositionally biased region" description="Low complexity" evidence="1">
    <location>
        <begin position="124"/>
        <end position="134"/>
    </location>
</feature>
<organism evidence="3 4">
    <name type="scientific">Ramazzottius varieornatus</name>
    <name type="common">Water bear</name>
    <name type="synonym">Tardigrade</name>
    <dbReference type="NCBI Taxonomy" id="947166"/>
    <lineage>
        <taxon>Eukaryota</taxon>
        <taxon>Metazoa</taxon>
        <taxon>Ecdysozoa</taxon>
        <taxon>Tardigrada</taxon>
        <taxon>Eutardigrada</taxon>
        <taxon>Parachela</taxon>
        <taxon>Hypsibioidea</taxon>
        <taxon>Ramazzottiidae</taxon>
        <taxon>Ramazzottius</taxon>
    </lineage>
</organism>
<feature type="compositionally biased region" description="Polar residues" evidence="1">
    <location>
        <begin position="62"/>
        <end position="71"/>
    </location>
</feature>
<feature type="compositionally biased region" description="Polar residues" evidence="1">
    <location>
        <begin position="92"/>
        <end position="108"/>
    </location>
</feature>
<evidence type="ECO:0000256" key="2">
    <source>
        <dbReference type="SAM" id="SignalP"/>
    </source>
</evidence>
<feature type="region of interest" description="Disordered" evidence="1">
    <location>
        <begin position="275"/>
        <end position="309"/>
    </location>
</feature>
<evidence type="ECO:0000313" key="4">
    <source>
        <dbReference type="Proteomes" id="UP000186922"/>
    </source>
</evidence>
<feature type="signal peptide" evidence="2">
    <location>
        <begin position="1"/>
        <end position="24"/>
    </location>
</feature>
<feature type="compositionally biased region" description="Gly residues" evidence="1">
    <location>
        <begin position="295"/>
        <end position="309"/>
    </location>
</feature>
<protein>
    <submittedName>
        <fullName evidence="3">Uncharacterized protein</fullName>
    </submittedName>
</protein>
<proteinExistence type="predicted"/>
<sequence>MGKPCTAAFRFVLCSSFLVMLVLTNEGGTTDSERQRASFPTVQQSDNADGPSSLQKEKRQFSDNSAFSFVSNDPPATFRKLVPDDYSDYDEGSQTPRPGWWQSSQDWPSEQEGSHASDSEDDSAYSSSSSASRSPRPNSWQAGRKRPQQHAASQLDHPEDFEDDLEDSDTFVRPFSAKLDGSNWKIGPLPISTNEDQYGTNEQTDNSWQNSISHSHDSYSSSNDNINDYGTQNQQNSQWNSDVNNHLGDNTARFPGTNLLDKSPTFVRNYFAPPESLPQGPGNGYMPQQRDLGDGSHGGGGSGWGTGGGLSIPPIPNINLDIPPIPSVQMNIPPIPNVQLDIPPIPNVQLDIPPIPSIQMSIPPIQLDFPPIPPIPSLGFGFGGGSGWGRRR</sequence>
<evidence type="ECO:0000313" key="3">
    <source>
        <dbReference type="EMBL" id="GAV06031.1"/>
    </source>
</evidence>
<evidence type="ECO:0000256" key="1">
    <source>
        <dbReference type="SAM" id="MobiDB-lite"/>
    </source>
</evidence>
<accession>A0A1D1VY73</accession>
<reference evidence="3 4" key="1">
    <citation type="journal article" date="2016" name="Nat. Commun.">
        <title>Extremotolerant tardigrade genome and improved radiotolerance of human cultured cells by tardigrade-unique protein.</title>
        <authorList>
            <person name="Hashimoto T."/>
            <person name="Horikawa D.D."/>
            <person name="Saito Y."/>
            <person name="Kuwahara H."/>
            <person name="Kozuka-Hata H."/>
            <person name="Shin-I T."/>
            <person name="Minakuchi Y."/>
            <person name="Ohishi K."/>
            <person name="Motoyama A."/>
            <person name="Aizu T."/>
            <person name="Enomoto A."/>
            <person name="Kondo K."/>
            <person name="Tanaka S."/>
            <person name="Hara Y."/>
            <person name="Koshikawa S."/>
            <person name="Sagara H."/>
            <person name="Miura T."/>
            <person name="Yokobori S."/>
            <person name="Miyagawa K."/>
            <person name="Suzuki Y."/>
            <person name="Kubo T."/>
            <person name="Oyama M."/>
            <person name="Kohara Y."/>
            <person name="Fujiyama A."/>
            <person name="Arakawa K."/>
            <person name="Katayama T."/>
            <person name="Toyoda A."/>
            <person name="Kunieda T."/>
        </authorList>
    </citation>
    <scope>NUCLEOTIDE SEQUENCE [LARGE SCALE GENOMIC DNA]</scope>
    <source>
        <strain evidence="3 4">YOKOZUNA-1</strain>
    </source>
</reference>
<dbReference type="AlphaFoldDB" id="A0A1D1VY73"/>